<dbReference type="EnsemblBacteria" id="ABF40643">
    <property type="protein sequence ID" value="ABF40643"/>
    <property type="gene ID" value="Acid345_1641"/>
</dbReference>
<dbReference type="PANTHER" id="PTHR34040">
    <property type="entry name" value="FLAGELLAR BIOSYNTHETIC PROTEIN FLIQ"/>
    <property type="match status" value="1"/>
</dbReference>
<keyword evidence="5 7" id="KW-1133">Transmembrane helix</keyword>
<evidence type="ECO:0000256" key="3">
    <source>
        <dbReference type="ARBA" id="ARBA00022475"/>
    </source>
</evidence>
<evidence type="ECO:0000256" key="2">
    <source>
        <dbReference type="ARBA" id="ARBA00006156"/>
    </source>
</evidence>
<dbReference type="Proteomes" id="UP000002432">
    <property type="component" value="Chromosome"/>
</dbReference>
<dbReference type="PRINTS" id="PR00952">
    <property type="entry name" value="TYPE3IMQPROT"/>
</dbReference>
<dbReference type="InterPro" id="IPR002191">
    <property type="entry name" value="Bac_export_3"/>
</dbReference>
<dbReference type="AlphaFoldDB" id="Q1IR57"/>
<proteinExistence type="inferred from homology"/>
<dbReference type="KEGG" id="aba:Acid345_1641"/>
<reference evidence="8 9" key="1">
    <citation type="journal article" date="2009" name="Appl. Environ. Microbiol.">
        <title>Three genomes from the phylum Acidobacteria provide insight into the lifestyles of these microorganisms in soils.</title>
        <authorList>
            <person name="Ward N.L."/>
            <person name="Challacombe J.F."/>
            <person name="Janssen P.H."/>
            <person name="Henrissat B."/>
            <person name="Coutinho P.M."/>
            <person name="Wu M."/>
            <person name="Xie G."/>
            <person name="Haft D.H."/>
            <person name="Sait M."/>
            <person name="Badger J."/>
            <person name="Barabote R.D."/>
            <person name="Bradley B."/>
            <person name="Brettin T.S."/>
            <person name="Brinkac L.M."/>
            <person name="Bruce D."/>
            <person name="Creasy T."/>
            <person name="Daugherty S.C."/>
            <person name="Davidsen T.M."/>
            <person name="DeBoy R.T."/>
            <person name="Detter J.C."/>
            <person name="Dodson R.J."/>
            <person name="Durkin A.S."/>
            <person name="Ganapathy A."/>
            <person name="Gwinn-Giglio M."/>
            <person name="Han C.S."/>
            <person name="Khouri H."/>
            <person name="Kiss H."/>
            <person name="Kothari S.P."/>
            <person name="Madupu R."/>
            <person name="Nelson K.E."/>
            <person name="Nelson W.C."/>
            <person name="Paulsen I."/>
            <person name="Penn K."/>
            <person name="Ren Q."/>
            <person name="Rosovitz M.J."/>
            <person name="Selengut J.D."/>
            <person name="Shrivastava S."/>
            <person name="Sullivan S.A."/>
            <person name="Tapia R."/>
            <person name="Thompson L.S."/>
            <person name="Watkins K.L."/>
            <person name="Yang Q."/>
            <person name="Yu C."/>
            <person name="Zafar N."/>
            <person name="Zhou L."/>
            <person name="Kuske C.R."/>
        </authorList>
    </citation>
    <scope>NUCLEOTIDE SEQUENCE [LARGE SCALE GENOMIC DNA]</scope>
    <source>
        <strain evidence="8 9">Ellin345</strain>
    </source>
</reference>
<keyword evidence="9" id="KW-1185">Reference proteome</keyword>
<dbReference type="eggNOG" id="COG1987">
    <property type="taxonomic scope" value="Bacteria"/>
</dbReference>
<dbReference type="GO" id="GO:0009306">
    <property type="term" value="P:protein secretion"/>
    <property type="evidence" value="ECO:0007669"/>
    <property type="project" value="InterPro"/>
</dbReference>
<evidence type="ECO:0000256" key="6">
    <source>
        <dbReference type="ARBA" id="ARBA00023136"/>
    </source>
</evidence>
<sequence length="89" mass="9953">MDTSITIELGRRTLEAAITLALPLLLAATVVSLLINIVQVLTSLQETTISTVPRLLTMAAAAFLLLPWMVRKIGWFTTDLFHDFRPFLR</sequence>
<keyword evidence="4 7" id="KW-0812">Transmembrane</keyword>
<evidence type="ECO:0000256" key="5">
    <source>
        <dbReference type="ARBA" id="ARBA00022989"/>
    </source>
</evidence>
<feature type="transmembrane region" description="Helical" evidence="7">
    <location>
        <begin position="52"/>
        <end position="70"/>
    </location>
</feature>
<organism evidence="8 9">
    <name type="scientific">Koribacter versatilis (strain Ellin345)</name>
    <dbReference type="NCBI Taxonomy" id="204669"/>
    <lineage>
        <taxon>Bacteria</taxon>
        <taxon>Pseudomonadati</taxon>
        <taxon>Acidobacteriota</taxon>
        <taxon>Terriglobia</taxon>
        <taxon>Terriglobales</taxon>
        <taxon>Candidatus Korobacteraceae</taxon>
        <taxon>Candidatus Korobacter</taxon>
    </lineage>
</organism>
<name>Q1IR57_KORVE</name>
<dbReference type="RefSeq" id="WP_011522445.1">
    <property type="nucleotide sequence ID" value="NC_008009.1"/>
</dbReference>
<evidence type="ECO:0000313" key="9">
    <source>
        <dbReference type="Proteomes" id="UP000002432"/>
    </source>
</evidence>
<dbReference type="PANTHER" id="PTHR34040:SF2">
    <property type="entry name" value="FLAGELLAR BIOSYNTHETIC PROTEIN FLIQ"/>
    <property type="match status" value="1"/>
</dbReference>
<dbReference type="Pfam" id="PF01313">
    <property type="entry name" value="Bac_export_3"/>
    <property type="match status" value="1"/>
</dbReference>
<accession>Q1IR57</accession>
<dbReference type="HOGENOM" id="CLU_164516_2_1_0"/>
<evidence type="ECO:0000256" key="4">
    <source>
        <dbReference type="ARBA" id="ARBA00022692"/>
    </source>
</evidence>
<feature type="transmembrane region" description="Helical" evidence="7">
    <location>
        <begin position="20"/>
        <end position="40"/>
    </location>
</feature>
<keyword evidence="3" id="KW-1003">Cell membrane</keyword>
<gene>
    <name evidence="8" type="ordered locus">Acid345_1641</name>
</gene>
<protein>
    <submittedName>
        <fullName evidence="8">Export protein FliQ, family 3</fullName>
    </submittedName>
</protein>
<dbReference type="GO" id="GO:0005886">
    <property type="term" value="C:plasma membrane"/>
    <property type="evidence" value="ECO:0007669"/>
    <property type="project" value="UniProtKB-SubCell"/>
</dbReference>
<keyword evidence="6 7" id="KW-0472">Membrane</keyword>
<dbReference type="STRING" id="204669.Acid345_1641"/>
<evidence type="ECO:0000256" key="1">
    <source>
        <dbReference type="ARBA" id="ARBA00004651"/>
    </source>
</evidence>
<evidence type="ECO:0000256" key="7">
    <source>
        <dbReference type="SAM" id="Phobius"/>
    </source>
</evidence>
<dbReference type="EMBL" id="CP000360">
    <property type="protein sequence ID" value="ABF40643.1"/>
    <property type="molecule type" value="Genomic_DNA"/>
</dbReference>
<comment type="similarity">
    <text evidence="2">Belongs to the FliQ/MopD/SpaQ family.</text>
</comment>
<evidence type="ECO:0000313" key="8">
    <source>
        <dbReference type="EMBL" id="ABF40643.1"/>
    </source>
</evidence>
<comment type="subcellular location">
    <subcellularLocation>
        <location evidence="1">Cell membrane</location>
        <topology evidence="1">Multi-pass membrane protein</topology>
    </subcellularLocation>
</comment>